<feature type="compositionally biased region" description="Low complexity" evidence="1">
    <location>
        <begin position="60"/>
        <end position="74"/>
    </location>
</feature>
<evidence type="ECO:0000256" key="1">
    <source>
        <dbReference type="SAM" id="MobiDB-lite"/>
    </source>
</evidence>
<accession>A0AAW0L7Z6</accession>
<dbReference type="PANTHER" id="PTHR31343">
    <property type="entry name" value="T15D22.8"/>
    <property type="match status" value="1"/>
</dbReference>
<dbReference type="AlphaFoldDB" id="A0AAW0L7Z6"/>
<comment type="caution">
    <text evidence="2">The sequence shown here is derived from an EMBL/GenBank/DDBJ whole genome shotgun (WGS) entry which is preliminary data.</text>
</comment>
<organism evidence="2 3">
    <name type="scientific">Quercus suber</name>
    <name type="common">Cork oak</name>
    <dbReference type="NCBI Taxonomy" id="58331"/>
    <lineage>
        <taxon>Eukaryota</taxon>
        <taxon>Viridiplantae</taxon>
        <taxon>Streptophyta</taxon>
        <taxon>Embryophyta</taxon>
        <taxon>Tracheophyta</taxon>
        <taxon>Spermatophyta</taxon>
        <taxon>Magnoliopsida</taxon>
        <taxon>eudicotyledons</taxon>
        <taxon>Gunneridae</taxon>
        <taxon>Pentapetalae</taxon>
        <taxon>rosids</taxon>
        <taxon>fabids</taxon>
        <taxon>Fagales</taxon>
        <taxon>Fagaceae</taxon>
        <taxon>Quercus</taxon>
    </lineage>
</organism>
<dbReference type="InterPro" id="IPR008507">
    <property type="entry name" value="DUF789"/>
</dbReference>
<dbReference type="EMBL" id="PKMF04000150">
    <property type="protein sequence ID" value="KAK7846761.1"/>
    <property type="molecule type" value="Genomic_DNA"/>
</dbReference>
<protein>
    <submittedName>
        <fullName evidence="2">Uncharacterized protein</fullName>
    </submittedName>
</protein>
<feature type="region of interest" description="Disordered" evidence="1">
    <location>
        <begin position="147"/>
        <end position="174"/>
    </location>
</feature>
<dbReference type="Pfam" id="PF05623">
    <property type="entry name" value="DUF789"/>
    <property type="match status" value="1"/>
</dbReference>
<feature type="compositionally biased region" description="Basic and acidic residues" evidence="1">
    <location>
        <begin position="42"/>
        <end position="54"/>
    </location>
</feature>
<keyword evidence="3" id="KW-1185">Reference proteome</keyword>
<proteinExistence type="predicted"/>
<evidence type="ECO:0000313" key="2">
    <source>
        <dbReference type="EMBL" id="KAK7846761.1"/>
    </source>
</evidence>
<sequence length="361" mass="40393">MSNSGGFALTRTHGSDRFYNPPAVRRHQQLLLQQQQKRQLHSQKEVKPETRVDSDESTLSRPNSVCSASSSNADSTNLDRLVESVTPFVPAQSFSEARMRGRRNREADIHSFFSLGDLWESFREWSVYGVGVPLLLNGGDSVKQYYVPSLRPGEDSDAESSRETSSAGSSDCEAERRAKSIVDGLQGQHDLMSLNNQRMSRLTLRDKPPLSSSGDETEISNLATQFPELRLYRSCDLLPTSWVSVAWYPIYRIPVGPTLQSLDASFLTFHSLSTHSRTKNKPQFHASSGRKVHRVGESSKISLPVFGLASYKLRGSILTPGGACESQQANSLLQAADNWLRRLQVNLPDFQFFVSHNSQWR</sequence>
<dbReference type="Proteomes" id="UP000237347">
    <property type="component" value="Unassembled WGS sequence"/>
</dbReference>
<name>A0AAW0L7Z6_QUESU</name>
<gene>
    <name evidence="2" type="ORF">CFP56_007436</name>
</gene>
<feature type="region of interest" description="Disordered" evidence="1">
    <location>
        <begin position="1"/>
        <end position="74"/>
    </location>
</feature>
<evidence type="ECO:0000313" key="3">
    <source>
        <dbReference type="Proteomes" id="UP000237347"/>
    </source>
</evidence>
<reference evidence="2 3" key="1">
    <citation type="journal article" date="2018" name="Sci. Data">
        <title>The draft genome sequence of cork oak.</title>
        <authorList>
            <person name="Ramos A.M."/>
            <person name="Usie A."/>
            <person name="Barbosa P."/>
            <person name="Barros P.M."/>
            <person name="Capote T."/>
            <person name="Chaves I."/>
            <person name="Simoes F."/>
            <person name="Abreu I."/>
            <person name="Carrasquinho I."/>
            <person name="Faro C."/>
            <person name="Guimaraes J.B."/>
            <person name="Mendonca D."/>
            <person name="Nobrega F."/>
            <person name="Rodrigues L."/>
            <person name="Saibo N.J.M."/>
            <person name="Varela M.C."/>
            <person name="Egas C."/>
            <person name="Matos J."/>
            <person name="Miguel C.M."/>
            <person name="Oliveira M.M."/>
            <person name="Ricardo C.P."/>
            <person name="Goncalves S."/>
        </authorList>
    </citation>
    <scope>NUCLEOTIDE SEQUENCE [LARGE SCALE GENOMIC DNA]</scope>
    <source>
        <strain evidence="3">cv. HL8</strain>
    </source>
</reference>
<dbReference type="PANTHER" id="PTHR31343:SF4">
    <property type="entry name" value="DUF789 DOMAIN-CONTAINING PROTEIN"/>
    <property type="match status" value="1"/>
</dbReference>